<evidence type="ECO:0000313" key="4">
    <source>
        <dbReference type="EMBL" id="GGE16966.1"/>
    </source>
</evidence>
<dbReference type="SMART" id="SM00886">
    <property type="entry name" value="Dabb"/>
    <property type="match status" value="1"/>
</dbReference>
<reference evidence="4" key="1">
    <citation type="journal article" date="2014" name="Int. J. Syst. Evol. Microbiol.">
        <title>Complete genome sequence of Corynebacterium casei LMG S-19264T (=DSM 44701T), isolated from a smear-ripened cheese.</title>
        <authorList>
            <consortium name="US DOE Joint Genome Institute (JGI-PGF)"/>
            <person name="Walter F."/>
            <person name="Albersmeier A."/>
            <person name="Kalinowski J."/>
            <person name="Ruckert C."/>
        </authorList>
    </citation>
    <scope>NUCLEOTIDE SEQUENCE</scope>
    <source>
        <strain evidence="4">CGMCC 1.15966</strain>
    </source>
</reference>
<dbReference type="PROSITE" id="PS51502">
    <property type="entry name" value="S_R_A_B_BARREL"/>
    <property type="match status" value="1"/>
</dbReference>
<feature type="chain" id="PRO_5034836489" description="Stress-response A/B barrel domain-containing protein" evidence="2">
    <location>
        <begin position="25"/>
        <end position="158"/>
    </location>
</feature>
<keyword evidence="2" id="KW-0732">Signal</keyword>
<keyword evidence="5" id="KW-1185">Reference proteome</keyword>
<feature type="domain" description="Stress-response A/B barrel" evidence="3">
    <location>
        <begin position="59"/>
        <end position="155"/>
    </location>
</feature>
<dbReference type="Proteomes" id="UP000614460">
    <property type="component" value="Unassembled WGS sequence"/>
</dbReference>
<comment type="caution">
    <text evidence="4">The sequence shown here is derived from an EMBL/GenBank/DDBJ whole genome shotgun (WGS) entry which is preliminary data.</text>
</comment>
<evidence type="ECO:0000313" key="5">
    <source>
        <dbReference type="Proteomes" id="UP000614460"/>
    </source>
</evidence>
<organism evidence="4 5">
    <name type="scientific">Sphingobacterium cellulitidis</name>
    <dbReference type="NCBI Taxonomy" id="1768011"/>
    <lineage>
        <taxon>Bacteria</taxon>
        <taxon>Pseudomonadati</taxon>
        <taxon>Bacteroidota</taxon>
        <taxon>Sphingobacteriia</taxon>
        <taxon>Sphingobacteriales</taxon>
        <taxon>Sphingobacteriaceae</taxon>
        <taxon>Sphingobacterium</taxon>
    </lineage>
</organism>
<accession>A0A8H9FYB8</accession>
<dbReference type="EMBL" id="BMKM01000002">
    <property type="protein sequence ID" value="GGE16966.1"/>
    <property type="molecule type" value="Genomic_DNA"/>
</dbReference>
<dbReference type="Pfam" id="PF07876">
    <property type="entry name" value="Dabb"/>
    <property type="match status" value="1"/>
</dbReference>
<dbReference type="PROSITE" id="PS51257">
    <property type="entry name" value="PROKAR_LIPOPROTEIN"/>
    <property type="match status" value="1"/>
</dbReference>
<dbReference type="RefSeq" id="WP_182499003.1">
    <property type="nucleotide sequence ID" value="NZ_BMKM01000002.1"/>
</dbReference>
<gene>
    <name evidence="4" type="ORF">GCM10011516_13330</name>
</gene>
<feature type="region of interest" description="Disordered" evidence="1">
    <location>
        <begin position="25"/>
        <end position="50"/>
    </location>
</feature>
<evidence type="ECO:0000256" key="1">
    <source>
        <dbReference type="SAM" id="MobiDB-lite"/>
    </source>
</evidence>
<evidence type="ECO:0000259" key="3">
    <source>
        <dbReference type="PROSITE" id="PS51502"/>
    </source>
</evidence>
<proteinExistence type="predicted"/>
<evidence type="ECO:0000256" key="2">
    <source>
        <dbReference type="SAM" id="SignalP"/>
    </source>
</evidence>
<dbReference type="Gene3D" id="3.30.70.100">
    <property type="match status" value="1"/>
</dbReference>
<feature type="signal peptide" evidence="2">
    <location>
        <begin position="1"/>
        <end position="24"/>
    </location>
</feature>
<dbReference type="AlphaFoldDB" id="A0A8H9FYB8"/>
<dbReference type="InterPro" id="IPR011008">
    <property type="entry name" value="Dimeric_a/b-barrel"/>
</dbReference>
<protein>
    <recommendedName>
        <fullName evidence="3">Stress-response A/B barrel domain-containing protein</fullName>
    </recommendedName>
</protein>
<dbReference type="InterPro" id="IPR013097">
    <property type="entry name" value="Dabb"/>
</dbReference>
<sequence length="158" mass="17588">MKRKHFITTILVGASSGALLSSCANESAGSKSETPSDSSQSNTESQTQVQSDELHAGLIVHSVYFWLKEGITAEEEKEFLVFFDELRKVPGPKALEIGKPAPTTPRPVVDNSFSYFLLVTFNNMDEINTYENHPDHLAASEKFSKYWSKVEVKDAILM</sequence>
<name>A0A8H9FYB8_9SPHI</name>
<reference evidence="4" key="2">
    <citation type="submission" date="2020-09" db="EMBL/GenBank/DDBJ databases">
        <authorList>
            <person name="Sun Q."/>
            <person name="Zhou Y."/>
        </authorList>
    </citation>
    <scope>NUCLEOTIDE SEQUENCE</scope>
    <source>
        <strain evidence="4">CGMCC 1.15966</strain>
    </source>
</reference>
<dbReference type="SUPFAM" id="SSF54909">
    <property type="entry name" value="Dimeric alpha+beta barrel"/>
    <property type="match status" value="1"/>
</dbReference>